<feature type="active site" evidence="14">
    <location>
        <position position="282"/>
    </location>
</feature>
<dbReference type="InterPro" id="IPR004655">
    <property type="entry name" value="FabH"/>
</dbReference>
<proteinExistence type="inferred from homology"/>
<dbReference type="NCBIfam" id="TIGR00747">
    <property type="entry name" value="fabH"/>
    <property type="match status" value="1"/>
</dbReference>
<evidence type="ECO:0000256" key="10">
    <source>
        <dbReference type="ARBA" id="ARBA00051096"/>
    </source>
</evidence>
<evidence type="ECO:0000256" key="7">
    <source>
        <dbReference type="ARBA" id="ARBA00023160"/>
    </source>
</evidence>
<evidence type="ECO:0000256" key="13">
    <source>
        <dbReference type="ARBA" id="ARBA00052985"/>
    </source>
</evidence>
<dbReference type="Pfam" id="PF08545">
    <property type="entry name" value="ACP_syn_III"/>
    <property type="match status" value="1"/>
</dbReference>
<dbReference type="GO" id="GO:0005737">
    <property type="term" value="C:cytoplasm"/>
    <property type="evidence" value="ECO:0007669"/>
    <property type="project" value="UniProtKB-SubCell"/>
</dbReference>
<evidence type="ECO:0000256" key="1">
    <source>
        <dbReference type="ARBA" id="ARBA00005194"/>
    </source>
</evidence>
<sequence>MITTRIISTGACVPEQVITNDDLSKIVDTSDEWITQRTGIKRRHISAGENTSYFAINTARQVLERAEVSAEDVDLIIVASVTADYGTPSLACMVQKEIGAVNAVAFDVNAACSGFMFALSIADKYIKTGMYENAIVIGAETLSKIVDWKDRSTCVLFGDGSGGAYVEKSEDEGILKEELGAKGELWDILTQGYVGCSNAFNEEPLEKDNLWYVNMDGRAVFKFATKAVTKSIERVMESAGVKPEEIKYVVPHQANARIVDIISRKLGISNEKCYRNMAEYGNTSSASIPIVLNELNEKGLIERGDKLLLTGFGGGMTWGTMLISW</sequence>
<name>A0AAW3JP30_9FIRM</name>
<dbReference type="Gene3D" id="3.40.47.10">
    <property type="match status" value="1"/>
</dbReference>
<feature type="domain" description="Beta-ketoacyl-[acyl-carrier-protein] synthase III C-terminal" evidence="15">
    <location>
        <begin position="236"/>
        <end position="325"/>
    </location>
</feature>
<comment type="similarity">
    <text evidence="2 14">Belongs to the thiolase-like superfamily. FabH family.</text>
</comment>
<comment type="subcellular location">
    <subcellularLocation>
        <location evidence="14">Cytoplasm</location>
    </subcellularLocation>
</comment>
<evidence type="ECO:0000259" key="15">
    <source>
        <dbReference type="Pfam" id="PF08541"/>
    </source>
</evidence>
<evidence type="ECO:0000259" key="16">
    <source>
        <dbReference type="Pfam" id="PF08545"/>
    </source>
</evidence>
<comment type="pathway">
    <text evidence="1 14">Lipid metabolism; fatty acid biosynthesis.</text>
</comment>
<evidence type="ECO:0000256" key="6">
    <source>
        <dbReference type="ARBA" id="ARBA00023098"/>
    </source>
</evidence>
<dbReference type="EMBL" id="LLKB01000006">
    <property type="protein sequence ID" value="KQC84274.1"/>
    <property type="molecule type" value="Genomic_DNA"/>
</dbReference>
<dbReference type="RefSeq" id="WP_055945769.1">
    <property type="nucleotide sequence ID" value="NZ_JAQDCV010000003.1"/>
</dbReference>
<dbReference type="InterPro" id="IPR013747">
    <property type="entry name" value="ACP_syn_III_C"/>
</dbReference>
<dbReference type="InterPro" id="IPR013751">
    <property type="entry name" value="ACP_syn_III_N"/>
</dbReference>
<evidence type="ECO:0000313" key="18">
    <source>
        <dbReference type="Proteomes" id="UP000050833"/>
    </source>
</evidence>
<accession>A0AAW3JP30</accession>
<evidence type="ECO:0000256" key="8">
    <source>
        <dbReference type="ARBA" id="ARBA00023268"/>
    </source>
</evidence>
<dbReference type="GO" id="GO:0004315">
    <property type="term" value="F:3-oxoacyl-[acyl-carrier-protein] synthase activity"/>
    <property type="evidence" value="ECO:0007669"/>
    <property type="project" value="InterPro"/>
</dbReference>
<feature type="domain" description="Beta-ketoacyl-[acyl-carrier-protein] synthase III N-terminal" evidence="16">
    <location>
        <begin position="106"/>
        <end position="183"/>
    </location>
</feature>
<keyword evidence="14" id="KW-0963">Cytoplasm</keyword>
<dbReference type="GO" id="GO:0033818">
    <property type="term" value="F:beta-ketoacyl-acyl-carrier-protein synthase III activity"/>
    <property type="evidence" value="ECO:0007669"/>
    <property type="project" value="UniProtKB-UniRule"/>
</dbReference>
<comment type="subunit">
    <text evidence="14">Homodimer.</text>
</comment>
<evidence type="ECO:0000256" key="3">
    <source>
        <dbReference type="ARBA" id="ARBA00022516"/>
    </source>
</evidence>
<keyword evidence="6 14" id="KW-0443">Lipid metabolism</keyword>
<feature type="active site" evidence="14">
    <location>
        <position position="112"/>
    </location>
</feature>
<dbReference type="SUPFAM" id="SSF53901">
    <property type="entry name" value="Thiolase-like"/>
    <property type="match status" value="1"/>
</dbReference>
<evidence type="ECO:0000256" key="12">
    <source>
        <dbReference type="ARBA" id="ARBA00052467"/>
    </source>
</evidence>
<organism evidence="17 18">
    <name type="scientific">Butyribacter intestini</name>
    <dbReference type="NCBI Taxonomy" id="1703332"/>
    <lineage>
        <taxon>Bacteria</taxon>
        <taxon>Bacillati</taxon>
        <taxon>Bacillota</taxon>
        <taxon>Clostridia</taxon>
        <taxon>Lachnospirales</taxon>
        <taxon>Lachnospiraceae</taxon>
        <taxon>Butyribacter</taxon>
    </lineage>
</organism>
<gene>
    <name evidence="14" type="primary">fabH</name>
    <name evidence="17" type="ORF">APZ18_13255</name>
</gene>
<evidence type="ECO:0000256" key="9">
    <source>
        <dbReference type="ARBA" id="ARBA00023315"/>
    </source>
</evidence>
<comment type="catalytic activity">
    <reaction evidence="12">
        <text>2-methylpropanoyl-CoA + malonyl-[ACP] + H(+) = 4-methyl-3-oxopentanoyl-[ACP] + CO2 + CoA</text>
        <dbReference type="Rhea" id="RHEA:42268"/>
        <dbReference type="Rhea" id="RHEA-COMP:9623"/>
        <dbReference type="Rhea" id="RHEA-COMP:9940"/>
        <dbReference type="ChEBI" id="CHEBI:15378"/>
        <dbReference type="ChEBI" id="CHEBI:16526"/>
        <dbReference type="ChEBI" id="CHEBI:57287"/>
        <dbReference type="ChEBI" id="CHEBI:57338"/>
        <dbReference type="ChEBI" id="CHEBI:78449"/>
        <dbReference type="ChEBI" id="CHEBI:78820"/>
        <dbReference type="EC" id="2.3.1.300"/>
    </reaction>
    <physiologicalReaction direction="left-to-right" evidence="12">
        <dbReference type="Rhea" id="RHEA:42269"/>
    </physiologicalReaction>
</comment>
<dbReference type="CDD" id="cd00830">
    <property type="entry name" value="KAS_III"/>
    <property type="match status" value="1"/>
</dbReference>
<dbReference type="HAMAP" id="MF_01815">
    <property type="entry name" value="FabH"/>
    <property type="match status" value="1"/>
</dbReference>
<evidence type="ECO:0000256" key="4">
    <source>
        <dbReference type="ARBA" id="ARBA00022679"/>
    </source>
</evidence>
<keyword evidence="3 14" id="KW-0444">Lipid biosynthesis</keyword>
<dbReference type="PANTHER" id="PTHR43091">
    <property type="entry name" value="3-OXOACYL-[ACYL-CARRIER-PROTEIN] SYNTHASE"/>
    <property type="match status" value="1"/>
</dbReference>
<dbReference type="FunFam" id="3.40.47.10:FF:000004">
    <property type="entry name" value="3-oxoacyl-[acyl-carrier-protein] synthase 3"/>
    <property type="match status" value="1"/>
</dbReference>
<dbReference type="Proteomes" id="UP000050833">
    <property type="component" value="Unassembled WGS sequence"/>
</dbReference>
<dbReference type="NCBIfam" id="NF006829">
    <property type="entry name" value="PRK09352.1"/>
    <property type="match status" value="1"/>
</dbReference>
<keyword evidence="18" id="KW-1185">Reference proteome</keyword>
<keyword evidence="7 14" id="KW-0275">Fatty acid biosynthesis</keyword>
<feature type="active site" evidence="14">
    <location>
        <position position="252"/>
    </location>
</feature>
<dbReference type="EC" id="2.3.1.180" evidence="14"/>
<evidence type="ECO:0000256" key="14">
    <source>
        <dbReference type="HAMAP-Rule" id="MF_01815"/>
    </source>
</evidence>
<comment type="domain">
    <text evidence="14">The last Arg residue of the ACP-binding site is essential for the weak association between ACP/AcpP and FabH.</text>
</comment>
<evidence type="ECO:0000313" key="17">
    <source>
        <dbReference type="EMBL" id="KQC84274.1"/>
    </source>
</evidence>
<feature type="region of interest" description="ACP-binding" evidence="14">
    <location>
        <begin position="253"/>
        <end position="257"/>
    </location>
</feature>
<dbReference type="Pfam" id="PF08541">
    <property type="entry name" value="ACP_syn_III_C"/>
    <property type="match status" value="1"/>
</dbReference>
<comment type="catalytic activity">
    <reaction evidence="11">
        <text>(2S)-2-methylbutanoyl-CoA + malonyl-[ACP] + H(+) = (4S)-4-methyl-3-oxohexanoyl-[ACP] + CO2 + CoA</text>
        <dbReference type="Rhea" id="RHEA:42276"/>
        <dbReference type="Rhea" id="RHEA-COMP:9623"/>
        <dbReference type="Rhea" id="RHEA-COMP:17148"/>
        <dbReference type="ChEBI" id="CHEBI:15378"/>
        <dbReference type="ChEBI" id="CHEBI:16526"/>
        <dbReference type="ChEBI" id="CHEBI:57287"/>
        <dbReference type="ChEBI" id="CHEBI:78449"/>
        <dbReference type="ChEBI" id="CHEBI:88166"/>
        <dbReference type="ChEBI" id="CHEBI:167462"/>
        <dbReference type="EC" id="2.3.1.300"/>
    </reaction>
    <physiologicalReaction direction="left-to-right" evidence="11">
        <dbReference type="Rhea" id="RHEA:42277"/>
    </physiologicalReaction>
</comment>
<dbReference type="AlphaFoldDB" id="A0AAW3JP30"/>
<evidence type="ECO:0000256" key="11">
    <source>
        <dbReference type="ARBA" id="ARBA00052407"/>
    </source>
</evidence>
<dbReference type="InterPro" id="IPR016039">
    <property type="entry name" value="Thiolase-like"/>
</dbReference>
<keyword evidence="5 14" id="KW-0276">Fatty acid metabolism</keyword>
<comment type="function">
    <text evidence="14">Catalyzes the condensation reaction of fatty acid synthesis by the addition to an acyl acceptor of two carbons from malonyl-ACP. Catalyzes the first condensation reaction which initiates fatty acid synthesis and may therefore play a role in governing the total rate of fatty acid production. Possesses both acetoacetyl-ACP synthase and acetyl transacylase activities. Its substrate specificity determines the biosynthesis of branched-chain and/or straight-chain of fatty acids.</text>
</comment>
<keyword evidence="4 14" id="KW-0808">Transferase</keyword>
<evidence type="ECO:0000256" key="2">
    <source>
        <dbReference type="ARBA" id="ARBA00008642"/>
    </source>
</evidence>
<dbReference type="GO" id="GO:0006633">
    <property type="term" value="P:fatty acid biosynthetic process"/>
    <property type="evidence" value="ECO:0007669"/>
    <property type="project" value="UniProtKB-UniRule"/>
</dbReference>
<evidence type="ECO:0000256" key="5">
    <source>
        <dbReference type="ARBA" id="ARBA00022832"/>
    </source>
</evidence>
<dbReference type="PANTHER" id="PTHR43091:SF1">
    <property type="entry name" value="BETA-KETOACYL-[ACYL-CARRIER-PROTEIN] SYNTHASE III, CHLOROPLASTIC"/>
    <property type="match status" value="1"/>
</dbReference>
<comment type="catalytic activity">
    <reaction evidence="13">
        <text>3-methylbutanoyl-CoA + malonyl-[ACP] + H(+) = 5-methyl-3-oxohexanoyl-[ACP] + CO2 + CoA</text>
        <dbReference type="Rhea" id="RHEA:42272"/>
        <dbReference type="Rhea" id="RHEA-COMP:9623"/>
        <dbReference type="Rhea" id="RHEA-COMP:9941"/>
        <dbReference type="ChEBI" id="CHEBI:15378"/>
        <dbReference type="ChEBI" id="CHEBI:16526"/>
        <dbReference type="ChEBI" id="CHEBI:57287"/>
        <dbReference type="ChEBI" id="CHEBI:57345"/>
        <dbReference type="ChEBI" id="CHEBI:78449"/>
        <dbReference type="ChEBI" id="CHEBI:78822"/>
        <dbReference type="EC" id="2.3.1.300"/>
    </reaction>
    <physiologicalReaction direction="left-to-right" evidence="13">
        <dbReference type="Rhea" id="RHEA:42273"/>
    </physiologicalReaction>
</comment>
<reference evidence="17 18" key="1">
    <citation type="submission" date="2015-10" db="EMBL/GenBank/DDBJ databases">
        <title>Butyribacter intestini gen. nov., sp. nov., a butyric acid-producing bacterium of the family Lachnospiraceae isolated from the human faeces.</title>
        <authorList>
            <person name="Zou Y."/>
            <person name="Xue W."/>
            <person name="Luo G."/>
            <person name="Lv M."/>
        </authorList>
    </citation>
    <scope>NUCLEOTIDE SEQUENCE [LARGE SCALE GENOMIC DNA]</scope>
    <source>
        <strain evidence="17 18">TF01-11</strain>
    </source>
</reference>
<comment type="caution">
    <text evidence="17">The sequence shown here is derived from an EMBL/GenBank/DDBJ whole genome shotgun (WGS) entry which is preliminary data.</text>
</comment>
<keyword evidence="8 14" id="KW-0511">Multifunctional enzyme</keyword>
<protein>
    <recommendedName>
        <fullName evidence="14">Beta-ketoacyl-[acyl-carrier-protein] synthase III</fullName>
        <shortName evidence="14">Beta-ketoacyl-ACP synthase III</shortName>
        <shortName evidence="14">KAS III</shortName>
        <ecNumber evidence="14">2.3.1.180</ecNumber>
    </recommendedName>
    <alternativeName>
        <fullName evidence="14">3-oxoacyl-[acyl-carrier-protein] synthase 3</fullName>
    </alternativeName>
    <alternativeName>
        <fullName evidence="14">3-oxoacyl-[acyl-carrier-protein] synthase III</fullName>
    </alternativeName>
</protein>
<comment type="catalytic activity">
    <reaction evidence="10">
        <text>malonyl-[ACP] + acetyl-CoA + H(+) = 3-oxobutanoyl-[ACP] + CO2 + CoA</text>
        <dbReference type="Rhea" id="RHEA:12080"/>
        <dbReference type="Rhea" id="RHEA-COMP:9623"/>
        <dbReference type="Rhea" id="RHEA-COMP:9625"/>
        <dbReference type="ChEBI" id="CHEBI:15378"/>
        <dbReference type="ChEBI" id="CHEBI:16526"/>
        <dbReference type="ChEBI" id="CHEBI:57287"/>
        <dbReference type="ChEBI" id="CHEBI:57288"/>
        <dbReference type="ChEBI" id="CHEBI:78449"/>
        <dbReference type="ChEBI" id="CHEBI:78450"/>
        <dbReference type="EC" id="2.3.1.180"/>
    </reaction>
    <physiologicalReaction direction="left-to-right" evidence="10">
        <dbReference type="Rhea" id="RHEA:12081"/>
    </physiologicalReaction>
</comment>
<keyword evidence="9 14" id="KW-0012">Acyltransferase</keyword>